<proteinExistence type="predicted"/>
<comment type="caution">
    <text evidence="2">The sequence shown here is derived from an EMBL/GenBank/DDBJ whole genome shotgun (WGS) entry which is preliminary data.</text>
</comment>
<dbReference type="Gene3D" id="3.40.350.10">
    <property type="entry name" value="Creatinase/prolidase N-terminal domain"/>
    <property type="match status" value="1"/>
</dbReference>
<keyword evidence="2" id="KW-0645">Protease</keyword>
<dbReference type="EMBL" id="JBHSAQ010000008">
    <property type="protein sequence ID" value="MFC3958854.1"/>
    <property type="molecule type" value="Genomic_DNA"/>
</dbReference>
<dbReference type="RefSeq" id="WP_382274361.1">
    <property type="nucleotide sequence ID" value="NZ_JBHSAQ010000008.1"/>
</dbReference>
<dbReference type="AlphaFoldDB" id="A0ABD5NNY9"/>
<evidence type="ECO:0000313" key="2">
    <source>
        <dbReference type="EMBL" id="MFC3958854.1"/>
    </source>
</evidence>
<sequence>MVPDPTDDRQERTERAQAQLRERDADALVLSKGIDQYYLSGFLTPPQKRHLFLIVPA</sequence>
<keyword evidence="2" id="KW-0031">Aminopeptidase</keyword>
<keyword evidence="3" id="KW-1185">Reference proteome</keyword>
<reference evidence="2 3" key="1">
    <citation type="journal article" date="2019" name="Int. J. Syst. Evol. Microbiol.">
        <title>The Global Catalogue of Microorganisms (GCM) 10K type strain sequencing project: providing services to taxonomists for standard genome sequencing and annotation.</title>
        <authorList>
            <consortium name="The Broad Institute Genomics Platform"/>
            <consortium name="The Broad Institute Genome Sequencing Center for Infectious Disease"/>
            <person name="Wu L."/>
            <person name="Ma J."/>
        </authorList>
    </citation>
    <scope>NUCLEOTIDE SEQUENCE [LARGE SCALE GENOMIC DNA]</scope>
    <source>
        <strain evidence="2 3">IBRC-M 10256</strain>
    </source>
</reference>
<organism evidence="2 3">
    <name type="scientific">Halovivax cerinus</name>
    <dbReference type="NCBI Taxonomy" id="1487865"/>
    <lineage>
        <taxon>Archaea</taxon>
        <taxon>Methanobacteriati</taxon>
        <taxon>Methanobacteriota</taxon>
        <taxon>Stenosarchaea group</taxon>
        <taxon>Halobacteria</taxon>
        <taxon>Halobacteriales</taxon>
        <taxon>Natrialbaceae</taxon>
        <taxon>Halovivax</taxon>
    </lineage>
</organism>
<evidence type="ECO:0000259" key="1">
    <source>
        <dbReference type="Pfam" id="PF01321"/>
    </source>
</evidence>
<protein>
    <submittedName>
        <fullName evidence="2">Aminopeptidase P family N-terminal domain-containing protein</fullName>
    </submittedName>
</protein>
<feature type="non-terminal residue" evidence="2">
    <location>
        <position position="57"/>
    </location>
</feature>
<dbReference type="SUPFAM" id="SSF53092">
    <property type="entry name" value="Creatinase/prolidase N-terminal domain"/>
    <property type="match status" value="1"/>
</dbReference>
<name>A0ABD5NNY9_9EURY</name>
<accession>A0ABD5NNY9</accession>
<evidence type="ECO:0000313" key="3">
    <source>
        <dbReference type="Proteomes" id="UP001595846"/>
    </source>
</evidence>
<keyword evidence="2" id="KW-0378">Hydrolase</keyword>
<dbReference type="GO" id="GO:0004177">
    <property type="term" value="F:aminopeptidase activity"/>
    <property type="evidence" value="ECO:0007669"/>
    <property type="project" value="UniProtKB-KW"/>
</dbReference>
<dbReference type="InterPro" id="IPR000587">
    <property type="entry name" value="Creatinase_N"/>
</dbReference>
<dbReference type="Proteomes" id="UP001595846">
    <property type="component" value="Unassembled WGS sequence"/>
</dbReference>
<gene>
    <name evidence="2" type="ORF">ACFOUR_10810</name>
</gene>
<feature type="domain" description="Creatinase N-terminal" evidence="1">
    <location>
        <begin position="12"/>
        <end position="56"/>
    </location>
</feature>
<dbReference type="Pfam" id="PF01321">
    <property type="entry name" value="Creatinase_N"/>
    <property type="match status" value="1"/>
</dbReference>
<dbReference type="InterPro" id="IPR029149">
    <property type="entry name" value="Creatin/AminoP/Spt16_N"/>
</dbReference>